<reference evidence="1" key="1">
    <citation type="journal article" date="2022" name="bioRxiv">
        <title>Sequencing and chromosome-scale assembly of the giantPleurodeles waltlgenome.</title>
        <authorList>
            <person name="Brown T."/>
            <person name="Elewa A."/>
            <person name="Iarovenko S."/>
            <person name="Subramanian E."/>
            <person name="Araus A.J."/>
            <person name="Petzold A."/>
            <person name="Susuki M."/>
            <person name="Suzuki K.-i.T."/>
            <person name="Hayashi T."/>
            <person name="Toyoda A."/>
            <person name="Oliveira C."/>
            <person name="Osipova E."/>
            <person name="Leigh N.D."/>
            <person name="Simon A."/>
            <person name="Yun M.H."/>
        </authorList>
    </citation>
    <scope>NUCLEOTIDE SEQUENCE</scope>
    <source>
        <strain evidence="1">20211129_DDA</strain>
        <tissue evidence="1">Liver</tissue>
    </source>
</reference>
<gene>
    <name evidence="1" type="ORF">NDU88_003844</name>
</gene>
<comment type="caution">
    <text evidence="1">The sequence shown here is derived from an EMBL/GenBank/DDBJ whole genome shotgun (WGS) entry which is preliminary data.</text>
</comment>
<dbReference type="AlphaFoldDB" id="A0AAV7VEF6"/>
<dbReference type="Proteomes" id="UP001066276">
    <property type="component" value="Chromosome 2_1"/>
</dbReference>
<protein>
    <recommendedName>
        <fullName evidence="3">Secreted protein</fullName>
    </recommendedName>
</protein>
<keyword evidence="2" id="KW-1185">Reference proteome</keyword>
<organism evidence="1 2">
    <name type="scientific">Pleurodeles waltl</name>
    <name type="common">Iberian ribbed newt</name>
    <dbReference type="NCBI Taxonomy" id="8319"/>
    <lineage>
        <taxon>Eukaryota</taxon>
        <taxon>Metazoa</taxon>
        <taxon>Chordata</taxon>
        <taxon>Craniata</taxon>
        <taxon>Vertebrata</taxon>
        <taxon>Euteleostomi</taxon>
        <taxon>Amphibia</taxon>
        <taxon>Batrachia</taxon>
        <taxon>Caudata</taxon>
        <taxon>Salamandroidea</taxon>
        <taxon>Salamandridae</taxon>
        <taxon>Pleurodelinae</taxon>
        <taxon>Pleurodeles</taxon>
    </lineage>
</organism>
<name>A0AAV7VEF6_PLEWA</name>
<dbReference type="EMBL" id="JANPWB010000003">
    <property type="protein sequence ID" value="KAJ1200014.1"/>
    <property type="molecule type" value="Genomic_DNA"/>
</dbReference>
<sequence length="104" mass="10669">MRGPPSRRVLPCLMRPSPTGSFFLLGSFFRCYGASSARWGEVPSGVLPGVASRLTARSPRAMTLVVSGRGPAFGAGSSCEALCARSPTVAPLRAEDGAALPCSG</sequence>
<accession>A0AAV7VEF6</accession>
<evidence type="ECO:0008006" key="3">
    <source>
        <dbReference type="Google" id="ProtNLM"/>
    </source>
</evidence>
<evidence type="ECO:0000313" key="1">
    <source>
        <dbReference type="EMBL" id="KAJ1200014.1"/>
    </source>
</evidence>
<evidence type="ECO:0000313" key="2">
    <source>
        <dbReference type="Proteomes" id="UP001066276"/>
    </source>
</evidence>
<proteinExistence type="predicted"/>